<dbReference type="AlphaFoldDB" id="A0A3D8IC63"/>
<sequence length="376" mass="43007">MAFDRLKKFLHWEGTQKPDIDMSGLLYEQLKPFRASFLLIFAGLIISTLGYLVFTDYGLIDAFFQASYTFTTTGFGALDEGEFDDLTIFYTAFVMLAGSLVLSFCVVSVIDILSRGKLIPIIKERNMIYKIARLKNHFIICYHNEYTIQLSQQFREAHIPFVVVDRNDSLEDIAQKYHYPFFINEDPHTEIAMLKCHLSSARGVITLSNNIADNIAQIASVRLYERELGRKPYFIIGNADNNEDEEKLKKLGANYAVSPSKLFAQRVNAMATRPDMENLLERFAYQKDTPLDLEEIVVPRYSWLVLKKLKEAHVREITQTSIVGITQKDGKFISMPNGDTLVTSECKLLVIGTSHGVHLTKQLIFKKDKPEELKYV</sequence>
<dbReference type="Pfam" id="PF02254">
    <property type="entry name" value="TrkA_N"/>
    <property type="match status" value="1"/>
</dbReference>
<dbReference type="InterPro" id="IPR036291">
    <property type="entry name" value="NAD(P)-bd_dom_sf"/>
</dbReference>
<dbReference type="PANTHER" id="PTHR43833">
    <property type="entry name" value="POTASSIUM CHANNEL PROTEIN 2-RELATED-RELATED"/>
    <property type="match status" value="1"/>
</dbReference>
<keyword evidence="3" id="KW-0406">Ion transport</keyword>
<dbReference type="SUPFAM" id="SSF81324">
    <property type="entry name" value="Voltage-gated potassium channels"/>
    <property type="match status" value="1"/>
</dbReference>
<keyword evidence="3" id="KW-0813">Transport</keyword>
<dbReference type="GO" id="GO:0008324">
    <property type="term" value="F:monoatomic cation transmembrane transporter activity"/>
    <property type="evidence" value="ECO:0007669"/>
    <property type="project" value="InterPro"/>
</dbReference>
<feature type="transmembrane region" description="Helical" evidence="1">
    <location>
        <begin position="35"/>
        <end position="54"/>
    </location>
</feature>
<feature type="transmembrane region" description="Helical" evidence="1">
    <location>
        <begin position="88"/>
        <end position="113"/>
    </location>
</feature>
<accession>A0A3D8IC63</accession>
<dbReference type="SUPFAM" id="SSF116726">
    <property type="entry name" value="TrkA C-terminal domain-like"/>
    <property type="match status" value="1"/>
</dbReference>
<dbReference type="InterPro" id="IPR006037">
    <property type="entry name" value="RCK_C"/>
</dbReference>
<dbReference type="InterPro" id="IPR003148">
    <property type="entry name" value="RCK_N"/>
</dbReference>
<dbReference type="EMBL" id="NXLS01000005">
    <property type="protein sequence ID" value="RDU62757.1"/>
    <property type="molecule type" value="Genomic_DNA"/>
</dbReference>
<dbReference type="GeneID" id="82535810"/>
<gene>
    <name evidence="3" type="ORF">CQA43_05840</name>
</gene>
<proteinExistence type="predicted"/>
<comment type="caution">
    <text evidence="3">The sequence shown here is derived from an EMBL/GenBank/DDBJ whole genome shotgun (WGS) entry which is preliminary data.</text>
</comment>
<dbReference type="RefSeq" id="WP_115551683.1">
    <property type="nucleotide sequence ID" value="NZ_CAONBV010000003.1"/>
</dbReference>
<keyword evidence="4" id="KW-1185">Reference proteome</keyword>
<keyword evidence="1" id="KW-0472">Membrane</keyword>
<dbReference type="OrthoDB" id="9781411at2"/>
<dbReference type="InterPro" id="IPR050721">
    <property type="entry name" value="Trk_Ktr_HKT_K-transport"/>
</dbReference>
<name>A0A3D8IC63_9HELI</name>
<feature type="domain" description="RCK C-terminal" evidence="2">
    <location>
        <begin position="278"/>
        <end position="366"/>
    </location>
</feature>
<dbReference type="Gene3D" id="3.30.70.1450">
    <property type="entry name" value="Regulator of K+ conductance, C-terminal domain"/>
    <property type="match status" value="1"/>
</dbReference>
<keyword evidence="1" id="KW-0812">Transmembrane</keyword>
<keyword evidence="1" id="KW-1133">Transmembrane helix</keyword>
<evidence type="ECO:0000256" key="1">
    <source>
        <dbReference type="SAM" id="Phobius"/>
    </source>
</evidence>
<dbReference type="PANTHER" id="PTHR43833:SF9">
    <property type="entry name" value="POTASSIUM CHANNEL PROTEIN YUGO-RELATED"/>
    <property type="match status" value="1"/>
</dbReference>
<reference evidence="3 4" key="1">
    <citation type="submission" date="2018-04" db="EMBL/GenBank/DDBJ databases">
        <title>Novel Campyloabacter and Helicobacter Species and Strains.</title>
        <authorList>
            <person name="Mannion A.J."/>
            <person name="Shen Z."/>
            <person name="Fox J.G."/>
        </authorList>
    </citation>
    <scope>NUCLEOTIDE SEQUENCE [LARGE SCALE GENOMIC DNA]</scope>
    <source>
        <strain evidence="3 4">MIT 99-5101</strain>
    </source>
</reference>
<evidence type="ECO:0000313" key="4">
    <source>
        <dbReference type="Proteomes" id="UP000256650"/>
    </source>
</evidence>
<dbReference type="GO" id="GO:0006813">
    <property type="term" value="P:potassium ion transport"/>
    <property type="evidence" value="ECO:0007669"/>
    <property type="project" value="InterPro"/>
</dbReference>
<organism evidence="3 4">
    <name type="scientific">Helicobacter ganmani</name>
    <dbReference type="NCBI Taxonomy" id="60246"/>
    <lineage>
        <taxon>Bacteria</taxon>
        <taxon>Pseudomonadati</taxon>
        <taxon>Campylobacterota</taxon>
        <taxon>Epsilonproteobacteria</taxon>
        <taxon>Campylobacterales</taxon>
        <taxon>Helicobacteraceae</taxon>
        <taxon>Helicobacter</taxon>
    </lineage>
</organism>
<evidence type="ECO:0000313" key="3">
    <source>
        <dbReference type="EMBL" id="RDU62757.1"/>
    </source>
</evidence>
<evidence type="ECO:0000259" key="2">
    <source>
        <dbReference type="PROSITE" id="PS51202"/>
    </source>
</evidence>
<dbReference type="Gene3D" id="3.40.50.720">
    <property type="entry name" value="NAD(P)-binding Rossmann-like Domain"/>
    <property type="match status" value="1"/>
</dbReference>
<dbReference type="PROSITE" id="PS51202">
    <property type="entry name" value="RCK_C"/>
    <property type="match status" value="1"/>
</dbReference>
<dbReference type="Proteomes" id="UP000256650">
    <property type="component" value="Unassembled WGS sequence"/>
</dbReference>
<protein>
    <submittedName>
        <fullName evidence="3">Potassium channel protein</fullName>
    </submittedName>
</protein>
<dbReference type="InterPro" id="IPR036721">
    <property type="entry name" value="RCK_C_sf"/>
</dbReference>
<dbReference type="SUPFAM" id="SSF51735">
    <property type="entry name" value="NAD(P)-binding Rossmann-fold domains"/>
    <property type="match status" value="1"/>
</dbReference>
<keyword evidence="3" id="KW-0407">Ion channel</keyword>
<dbReference type="Pfam" id="PF02080">
    <property type="entry name" value="TrkA_C"/>
    <property type="match status" value="1"/>
</dbReference>